<evidence type="ECO:0000259" key="16">
    <source>
        <dbReference type="PROSITE" id="PS51456"/>
    </source>
</evidence>
<feature type="domain" description="Ras-associating" evidence="14">
    <location>
        <begin position="1958"/>
        <end position="2040"/>
    </location>
</feature>
<dbReference type="InterPro" id="IPR035963">
    <property type="entry name" value="FERM_2"/>
</dbReference>
<dbReference type="Gene3D" id="1.20.5.190">
    <property type="match status" value="1"/>
</dbReference>
<dbReference type="SUPFAM" id="SSF50729">
    <property type="entry name" value="PH domain-like"/>
    <property type="match status" value="2"/>
</dbReference>
<evidence type="ECO:0000256" key="11">
    <source>
        <dbReference type="SAM" id="Coils"/>
    </source>
</evidence>
<evidence type="ECO:0000256" key="7">
    <source>
        <dbReference type="ARBA" id="ARBA00023123"/>
    </source>
</evidence>
<dbReference type="PANTHER" id="PTHR46049">
    <property type="entry name" value="AGAP003327-PA"/>
    <property type="match status" value="1"/>
</dbReference>
<dbReference type="InterPro" id="IPR051724">
    <property type="entry name" value="Actin_motor_Myosin"/>
</dbReference>
<dbReference type="Gene3D" id="1.10.10.820">
    <property type="match status" value="1"/>
</dbReference>
<dbReference type="SMART" id="SM00242">
    <property type="entry name" value="MYSc"/>
    <property type="match status" value="1"/>
</dbReference>
<feature type="compositionally biased region" description="Pro residues" evidence="12">
    <location>
        <begin position="952"/>
        <end position="986"/>
    </location>
</feature>
<dbReference type="InterPro" id="IPR001609">
    <property type="entry name" value="Myosin_head_motor_dom-like"/>
</dbReference>
<evidence type="ECO:0000256" key="8">
    <source>
        <dbReference type="ARBA" id="ARBA00023175"/>
    </source>
</evidence>
<feature type="compositionally biased region" description="Low complexity" evidence="12">
    <location>
        <begin position="987"/>
        <end position="1009"/>
    </location>
</feature>
<dbReference type="InterPro" id="IPR019748">
    <property type="entry name" value="FERM_central"/>
</dbReference>
<evidence type="ECO:0000256" key="1">
    <source>
        <dbReference type="ARBA" id="ARBA00004496"/>
    </source>
</evidence>
<dbReference type="InterPro" id="IPR000299">
    <property type="entry name" value="FERM_domain"/>
</dbReference>
<comment type="similarity">
    <text evidence="2 10">Belongs to the TRAFAC class myosin-kinesin ATPase superfamily. Myosin family.</text>
</comment>
<dbReference type="Pfam" id="PF00612">
    <property type="entry name" value="IQ"/>
    <property type="match status" value="2"/>
</dbReference>
<evidence type="ECO:0000256" key="10">
    <source>
        <dbReference type="PROSITE-ProRule" id="PRU00782"/>
    </source>
</evidence>
<dbReference type="InterPro" id="IPR036961">
    <property type="entry name" value="Kinesin_motor_dom_sf"/>
</dbReference>
<name>A0A6P8YN19_THRPL</name>
<dbReference type="Pfam" id="PF00784">
    <property type="entry name" value="MyTH4"/>
    <property type="match status" value="2"/>
</dbReference>
<comment type="subcellular location">
    <subcellularLocation>
        <location evidence="1">Cytoplasm</location>
    </subcellularLocation>
</comment>
<evidence type="ECO:0000256" key="12">
    <source>
        <dbReference type="SAM" id="MobiDB-lite"/>
    </source>
</evidence>
<dbReference type="SMART" id="SM00139">
    <property type="entry name" value="MyTH4"/>
    <property type="match status" value="2"/>
</dbReference>
<evidence type="ECO:0000313" key="18">
    <source>
        <dbReference type="RefSeq" id="XP_034238585.1"/>
    </source>
</evidence>
<dbReference type="GO" id="GO:0005524">
    <property type="term" value="F:ATP binding"/>
    <property type="evidence" value="ECO:0007669"/>
    <property type="project" value="UniProtKB-UniRule"/>
</dbReference>
<dbReference type="Gene3D" id="3.10.20.90">
    <property type="entry name" value="Phosphatidylinositol 3-kinase Catalytic Subunit, Chain A, domain 1"/>
    <property type="match status" value="2"/>
</dbReference>
<dbReference type="GO" id="GO:0009888">
    <property type="term" value="P:tissue development"/>
    <property type="evidence" value="ECO:0007669"/>
    <property type="project" value="UniProtKB-ARBA"/>
</dbReference>
<feature type="region of interest" description="Disordered" evidence="12">
    <location>
        <begin position="923"/>
        <end position="1142"/>
    </location>
</feature>
<evidence type="ECO:0000259" key="14">
    <source>
        <dbReference type="PROSITE" id="PS50200"/>
    </source>
</evidence>
<dbReference type="GO" id="GO:0009887">
    <property type="term" value="P:animal organ morphogenesis"/>
    <property type="evidence" value="ECO:0007669"/>
    <property type="project" value="UniProtKB-ARBA"/>
</dbReference>
<dbReference type="KEGG" id="tpal:117643678"/>
<reference evidence="18" key="1">
    <citation type="submission" date="2025-08" db="UniProtKB">
        <authorList>
            <consortium name="RefSeq"/>
        </authorList>
    </citation>
    <scope>IDENTIFICATION</scope>
    <source>
        <tissue evidence="18">Total insect</tissue>
    </source>
</reference>
<dbReference type="InterPro" id="IPR038185">
    <property type="entry name" value="MyTH4_dom_sf"/>
</dbReference>
<dbReference type="OrthoDB" id="6108017at2759"/>
<dbReference type="GO" id="GO:0016459">
    <property type="term" value="C:myosin complex"/>
    <property type="evidence" value="ECO:0007669"/>
    <property type="project" value="UniProtKB-KW"/>
</dbReference>
<dbReference type="InterPro" id="IPR000048">
    <property type="entry name" value="IQ_motif_EF-hand-BS"/>
</dbReference>
<dbReference type="InterPro" id="IPR002404">
    <property type="entry name" value="IRS_PTB"/>
</dbReference>
<dbReference type="RefSeq" id="XP_034238585.1">
    <property type="nucleotide sequence ID" value="XM_034382694.1"/>
</dbReference>
<keyword evidence="7 10" id="KW-0518">Myosin</keyword>
<dbReference type="PROSITE" id="PS51456">
    <property type="entry name" value="MYOSIN_MOTOR"/>
    <property type="match status" value="1"/>
</dbReference>
<dbReference type="PROSITE" id="PS50200">
    <property type="entry name" value="RA"/>
    <property type="match status" value="1"/>
</dbReference>
<dbReference type="GO" id="GO:0003774">
    <property type="term" value="F:cytoskeletal motor activity"/>
    <property type="evidence" value="ECO:0007669"/>
    <property type="project" value="UniProtKB-UniRule"/>
</dbReference>
<dbReference type="GO" id="GO:0007165">
    <property type="term" value="P:signal transduction"/>
    <property type="evidence" value="ECO:0007669"/>
    <property type="project" value="InterPro"/>
</dbReference>
<keyword evidence="5 10" id="KW-0547">Nucleotide-binding</keyword>
<evidence type="ECO:0000256" key="4">
    <source>
        <dbReference type="ARBA" id="ARBA00022490"/>
    </source>
</evidence>
<dbReference type="PROSITE" id="PS51016">
    <property type="entry name" value="MYTH4"/>
    <property type="match status" value="2"/>
</dbReference>
<feature type="region of interest" description="Disordered" evidence="12">
    <location>
        <begin position="2282"/>
        <end position="2324"/>
    </location>
</feature>
<dbReference type="Gene3D" id="6.20.240.20">
    <property type="match status" value="1"/>
</dbReference>
<dbReference type="SUPFAM" id="SSF54236">
    <property type="entry name" value="Ubiquitin-like"/>
    <property type="match status" value="2"/>
</dbReference>
<dbReference type="SUPFAM" id="SSF47031">
    <property type="entry name" value="Second domain of FERM"/>
    <property type="match status" value="2"/>
</dbReference>
<dbReference type="Proteomes" id="UP000515158">
    <property type="component" value="Unplaced"/>
</dbReference>
<dbReference type="InterPro" id="IPR014352">
    <property type="entry name" value="FERM/acyl-CoA-bd_prot_sf"/>
</dbReference>
<dbReference type="Pfam" id="PF21989">
    <property type="entry name" value="RA_2"/>
    <property type="match status" value="2"/>
</dbReference>
<evidence type="ECO:0000256" key="9">
    <source>
        <dbReference type="ARBA" id="ARBA00023203"/>
    </source>
</evidence>
<keyword evidence="4" id="KW-0963">Cytoplasm</keyword>
<gene>
    <name evidence="18" type="primary">LOC117643678</name>
</gene>
<dbReference type="Gene3D" id="2.30.29.30">
    <property type="entry name" value="Pleckstrin-homology domain (PH domain)/Phosphotyrosine-binding domain (PTB)"/>
    <property type="match status" value="2"/>
</dbReference>
<dbReference type="GO" id="GO:0005096">
    <property type="term" value="F:GTPase activator activity"/>
    <property type="evidence" value="ECO:0007669"/>
    <property type="project" value="UniProtKB-KW"/>
</dbReference>
<dbReference type="GO" id="GO:0071944">
    <property type="term" value="C:cell periphery"/>
    <property type="evidence" value="ECO:0007669"/>
    <property type="project" value="UniProtKB-ARBA"/>
</dbReference>
<evidence type="ECO:0000256" key="2">
    <source>
        <dbReference type="ARBA" id="ARBA00008314"/>
    </source>
</evidence>
<dbReference type="PROSITE" id="PS50057">
    <property type="entry name" value="FERM_3"/>
    <property type="match status" value="2"/>
</dbReference>
<dbReference type="CDD" id="cd14473">
    <property type="entry name" value="FERM_B-lobe"/>
    <property type="match status" value="2"/>
</dbReference>
<dbReference type="PROSITE" id="PS50096">
    <property type="entry name" value="IQ"/>
    <property type="match status" value="3"/>
</dbReference>
<dbReference type="Pfam" id="PF00373">
    <property type="entry name" value="FERM_M"/>
    <property type="match status" value="2"/>
</dbReference>
<evidence type="ECO:0000313" key="17">
    <source>
        <dbReference type="Proteomes" id="UP000515158"/>
    </source>
</evidence>
<dbReference type="GO" id="GO:0005737">
    <property type="term" value="C:cytoplasm"/>
    <property type="evidence" value="ECO:0007669"/>
    <property type="project" value="UniProtKB-SubCell"/>
</dbReference>
<feature type="domain" description="MyTH4" evidence="15">
    <location>
        <begin position="1216"/>
        <end position="1365"/>
    </location>
</feature>
<dbReference type="CDD" id="cd13204">
    <property type="entry name" value="FERM_C2_myosin_like"/>
    <property type="match status" value="1"/>
</dbReference>
<feature type="compositionally biased region" description="Polar residues" evidence="12">
    <location>
        <begin position="1051"/>
        <end position="1067"/>
    </location>
</feature>
<keyword evidence="17" id="KW-1185">Reference proteome</keyword>
<dbReference type="Gene3D" id="1.25.40.530">
    <property type="entry name" value="MyTH4 domain"/>
    <property type="match status" value="2"/>
</dbReference>
<dbReference type="FunFam" id="1.10.10.820:FF:000001">
    <property type="entry name" value="Myosin heavy chain"/>
    <property type="match status" value="1"/>
</dbReference>
<dbReference type="GO" id="GO:0030182">
    <property type="term" value="P:neuron differentiation"/>
    <property type="evidence" value="ECO:0007669"/>
    <property type="project" value="UniProtKB-ARBA"/>
</dbReference>
<dbReference type="SUPFAM" id="SSF52540">
    <property type="entry name" value="P-loop containing nucleoside triphosphate hydrolases"/>
    <property type="match status" value="1"/>
</dbReference>
<feature type="compositionally biased region" description="Polar residues" evidence="12">
    <location>
        <begin position="2287"/>
        <end position="2308"/>
    </location>
</feature>
<evidence type="ECO:0000256" key="6">
    <source>
        <dbReference type="ARBA" id="ARBA00022840"/>
    </source>
</evidence>
<dbReference type="GeneID" id="117643678"/>
<evidence type="ECO:0000256" key="3">
    <source>
        <dbReference type="ARBA" id="ARBA00022468"/>
    </source>
</evidence>
<dbReference type="InParanoid" id="A0A6P8YN19"/>
<dbReference type="InterPro" id="IPR019749">
    <property type="entry name" value="Band_41_domain"/>
</dbReference>
<sequence>MTSNGFHAMGCHPDAGVPDMTVISDIDENGINRNLQVRYQRDQIYTYTGSILVAVNPYKEVEIYSPEFVFNYHGQKLGLLEPHVFALAEAAYASLQAANENQSCVISGESGAGKTETTKFILQYLCSVTSNVSTWVEQQILEANTILEAFGNAKTVRNDNSSRFGKFMQVCFDNRWMIKGCIIQDYLLEQSRITFQSPQERNYHVFYQLVGGAKNNKELADQYHLRSADFYKYLNQSGCTTIEGVCDAKKFDALRLAFNVVHIPSSMVDGIFGVLSAILWLGNTVFEDVDGERCELAASDKEVVNKVAQLLGLEENEIAQVLLKRQINVRGNITEIPLKLQEADENRHAMAKALYSRTFAWLVNHINTCTNPGKDAQRFLGVLDIFGFENFAVNSFEQLCINYTNEKLHKFFNHYVFALEQEIYRQEEIQFSHITFTDNTSCLELVERPPRCILKLLTEQCHMPKGSDLAYLNNLHSEFDSHPQYVKGEDKRNWEKEFGIVHYAGAVTYNVTGFVDKNRDVQQDVFFDFLSRSKVDFVQELTAFQDLLSCTTARMGNVNGGTQQTMARGTSKGKPTVSDTFRHQLQALVDVLQATNPWYVRCIKPNMHKASNNYNEALVLDQLKYLGMLDIIRIRKEGFPIHFTFEDFMGRYGCLSRNRKKQPNIKDAVRALIKQFEIPAKEWQIGKTKVFLRGCAHEPLEDARMVLTNKCALIIQRVWKGHRIRKEFVKKRNATMMLQHAYRGWKQRLSFLQMRRAVIVIQSHLRGVFAREVAAALREMRRVEEEMRKREKLEEERRQRELERAAREQEQARSEKELQQELEDCESQYNGLSGMEAGAAQQEIAALSEIAGQLNSKLAASVSEQSGESVDLDNLFAFLSDVQTGQNVNRNHIIDQIGEQMDELVGDLDVELETVIQQELEGLTGQPQPPCSLDLPHQMRGCSAPKCSKPTLPEPTEPPPPPPAFANQGAPPPQPPPVSPPEPPSPSVQNTPLTPPTTFQTAPAPATNAKNEPIYESVLPRNDGCVSPPPLPAPPHKLRPKSPCVERLHTQTRSRGSSPNPIHSTIPNPIHNGHSPIVHPAGVPVPGLGHHTLSHGPRSDSPLTHPGTGSASPRHSRPSSRSSVPTNGQWNGAHEDPERDQRRRFRVERKLQELEETTQVAQIRSALDDPYHDIVEFAQSYFNPHERSPEGTIIATLTRKRKSMEIMPKYEMVTYYKGNSIPTSHIHLYDPENVNVACSIFRDLCRYIRGELKPEAEISSIQAIIGYGIEREELRDEVFVQCIRQATNNPNPEWIERVWLLLCLAIVAFQPSKLLFKYFVCFLKKNLQLDGKMKQYVQWCLDNCNNSKVSCRQHPPSTVEIAAMRRLGTIVCRFFFLDGRTKAIDIHPTDTASDASAKLADKLGLRSLEGWAIYQSRPDGEEHVRAHHYLYDVIAAWEMKQAKQGQSSSSFPTLSRRGERSTLGSGENRFIFKRRLFKANHLRELSQDPVEINMLYAQAVYHVVKCDDFPVSEKVALQLAGLQSQVMLGDPKDNNRLDYYNDVDSFLPYRVSRSRGEDVWVPIIAHAHRQYGAGRSEIASKVLYLSCVMQYPLYGTTMFPVTYRGYWSYGNSLILGVHCNGLMLIKPDDKFVIYEYRYEDVESLFLDPSDSFITINVMRQHPGQGLHQNQQGQPENTHKCFVFETPQKNEIGSLIVSYCPQLAGWITESEAPATKKVKGITNEDRVRLYHNLVNCRRVLIDGELLRKPQDTGASFLRNTLRRLSKHRLEKLRLDNGGSGDSGETYKGFPYTYWAFSRQPIGQSLSKLPEGEETLGLQVFNTILTYAGLGQDGDSVRRAEDEHINLIKSIMERCMRSEHLLAELYLQLIKQTTEHPDPNSRVNLRHWALLSLACSVILPPQKPLRRYLIAHLKRCASDFITEEGKFARFAEKCLYKTQGTRRRQWPPSREEIMCTINRRPIYARFHFMDGQYHAVEFHPSATAKDVMEIVKTKIGLREKAMGYAIYEVLGSSERSLMPDEKVADVMSKWERYRATLAAENSGQSNTGASSGTLNRRGQQVQQSAPQPLFLFKKHLFLDEYMDLDDPVEKELLYHQVLHGLRCDRYPITEMEAVMLTALQSQLELSDWEESLLDYRSIASHCLAPRLVPGVPSEAVVMHHQSLSGMTPPEAKQAFLNLIQSWPLHRATIFDVMQSFTSNWPRVLWLAVDQAGLHLLEHRSRNALCSYEYESIISYSPAVNCLMIITGSDRKQSKVILTTSQAFQIANLIREYCEVLAGPQQDVKRQHQQVHQQTLNRKRSTNAQNGSSRPASILHKNAAIIEPQPS</sequence>
<keyword evidence="3" id="KW-0343">GTPase activation</keyword>
<dbReference type="PANTHER" id="PTHR46049:SF5">
    <property type="entry name" value="PLECKSTRIN HOMOLOGY DOMAIN-CONTAINING FAMILY H MEMBER 3"/>
    <property type="match status" value="1"/>
</dbReference>
<dbReference type="Gene3D" id="3.40.850.10">
    <property type="entry name" value="Kinesin motor domain"/>
    <property type="match status" value="1"/>
</dbReference>
<dbReference type="SMART" id="SM00015">
    <property type="entry name" value="IQ"/>
    <property type="match status" value="3"/>
</dbReference>
<feature type="region of interest" description="Actin-binding" evidence="10">
    <location>
        <begin position="585"/>
        <end position="607"/>
    </location>
</feature>
<dbReference type="CDD" id="cd14883">
    <property type="entry name" value="MYSc_Myo22"/>
    <property type="match status" value="1"/>
</dbReference>
<dbReference type="Pfam" id="PF00063">
    <property type="entry name" value="Myosin_head"/>
    <property type="match status" value="1"/>
</dbReference>
<proteinExistence type="inferred from homology"/>
<keyword evidence="9 10" id="KW-0009">Actin-binding</keyword>
<dbReference type="FunCoup" id="A0A6P8YN19">
    <property type="interactions" value="1"/>
</dbReference>
<keyword evidence="8 10" id="KW-0505">Motor protein</keyword>
<dbReference type="Gene3D" id="1.20.58.530">
    <property type="match status" value="1"/>
</dbReference>
<evidence type="ECO:0000259" key="13">
    <source>
        <dbReference type="PROSITE" id="PS50057"/>
    </source>
</evidence>
<feature type="domain" description="MyTH4" evidence="15">
    <location>
        <begin position="1795"/>
        <end position="1955"/>
    </location>
</feature>
<protein>
    <submittedName>
        <fullName evidence="18">Unconventional myosin heavy chain 6 isoform X1</fullName>
    </submittedName>
</protein>
<feature type="domain" description="FERM" evidence="13">
    <location>
        <begin position="1960"/>
        <end position="2278"/>
    </location>
</feature>
<dbReference type="Pfam" id="PF02174">
    <property type="entry name" value="IRS"/>
    <property type="match status" value="1"/>
</dbReference>
<organism evidence="18">
    <name type="scientific">Thrips palmi</name>
    <name type="common">Melon thrips</name>
    <dbReference type="NCBI Taxonomy" id="161013"/>
    <lineage>
        <taxon>Eukaryota</taxon>
        <taxon>Metazoa</taxon>
        <taxon>Ecdysozoa</taxon>
        <taxon>Arthropoda</taxon>
        <taxon>Hexapoda</taxon>
        <taxon>Insecta</taxon>
        <taxon>Pterygota</taxon>
        <taxon>Neoptera</taxon>
        <taxon>Paraneoptera</taxon>
        <taxon>Thysanoptera</taxon>
        <taxon>Terebrantia</taxon>
        <taxon>Thripoidea</taxon>
        <taxon>Thripidae</taxon>
        <taxon>Thrips</taxon>
    </lineage>
</organism>
<keyword evidence="11" id="KW-0175">Coiled coil</keyword>
<feature type="coiled-coil region" evidence="11">
    <location>
        <begin position="773"/>
        <end position="835"/>
    </location>
</feature>
<dbReference type="Gene3D" id="1.20.80.10">
    <property type="match status" value="2"/>
</dbReference>
<dbReference type="InterPro" id="IPR000857">
    <property type="entry name" value="MyTH4_dom"/>
</dbReference>
<dbReference type="InterPro" id="IPR000159">
    <property type="entry name" value="RA_dom"/>
</dbReference>
<evidence type="ECO:0000259" key="15">
    <source>
        <dbReference type="PROSITE" id="PS51016"/>
    </source>
</evidence>
<feature type="binding site" evidence="10">
    <location>
        <begin position="108"/>
        <end position="115"/>
    </location>
    <ligand>
        <name>ATP</name>
        <dbReference type="ChEBI" id="CHEBI:30616"/>
    </ligand>
</feature>
<dbReference type="GO" id="GO:0003779">
    <property type="term" value="F:actin binding"/>
    <property type="evidence" value="ECO:0007669"/>
    <property type="project" value="UniProtKB-KW"/>
</dbReference>
<feature type="domain" description="Myosin motor" evidence="16">
    <location>
        <begin position="15"/>
        <end position="705"/>
    </location>
</feature>
<accession>A0A6P8YN19</accession>
<dbReference type="SMART" id="SM00295">
    <property type="entry name" value="B41"/>
    <property type="match status" value="2"/>
</dbReference>
<dbReference type="InterPro" id="IPR027417">
    <property type="entry name" value="P-loop_NTPase"/>
</dbReference>
<dbReference type="CDD" id="cd17208">
    <property type="entry name" value="FERM_F1_DdMyo7_like"/>
    <property type="match status" value="2"/>
</dbReference>
<dbReference type="InterPro" id="IPR011993">
    <property type="entry name" value="PH-like_dom_sf"/>
</dbReference>
<dbReference type="Gene3D" id="1.20.120.720">
    <property type="entry name" value="Myosin VI head, motor domain, U50 subdomain"/>
    <property type="match status" value="1"/>
</dbReference>
<dbReference type="PRINTS" id="PR00193">
    <property type="entry name" value="MYOSINHEAVY"/>
</dbReference>
<feature type="domain" description="FERM" evidence="13">
    <location>
        <begin position="1370"/>
        <end position="1710"/>
    </location>
</feature>
<evidence type="ECO:0000256" key="5">
    <source>
        <dbReference type="ARBA" id="ARBA00022741"/>
    </source>
</evidence>
<keyword evidence="6 10" id="KW-0067">ATP-binding</keyword>
<dbReference type="CDD" id="cd23767">
    <property type="entry name" value="IQCD"/>
    <property type="match status" value="1"/>
</dbReference>
<dbReference type="InterPro" id="IPR029071">
    <property type="entry name" value="Ubiquitin-like_domsf"/>
</dbReference>
<dbReference type="CTD" id="26067052"/>